<dbReference type="SMART" id="SM01026">
    <property type="entry name" value="Beach"/>
    <property type="match status" value="1"/>
</dbReference>
<name>D3KHQ2_GIAIC</name>
<dbReference type="InterPro" id="IPR000409">
    <property type="entry name" value="BEACH_dom"/>
</dbReference>
<protein>
    <submittedName>
        <fullName evidence="1">Beige/BEACH domain-containing protein</fullName>
    </submittedName>
</protein>
<evidence type="ECO:0000313" key="2">
    <source>
        <dbReference type="Proteomes" id="UP000001548"/>
    </source>
</evidence>
<dbReference type="HOGENOM" id="CLU_225650_0_0_1"/>
<organism evidence="1 2">
    <name type="scientific">Giardia intestinalis (strain ATCC 50803 / WB clone C6)</name>
    <name type="common">Giardia lamblia</name>
    <dbReference type="NCBI Taxonomy" id="184922"/>
    <lineage>
        <taxon>Eukaryota</taxon>
        <taxon>Metamonada</taxon>
        <taxon>Diplomonadida</taxon>
        <taxon>Hexamitidae</taxon>
        <taxon>Giardiinae</taxon>
        <taxon>Giardia</taxon>
    </lineage>
</organism>
<dbReference type="PROSITE" id="PS50197">
    <property type="entry name" value="BEACH"/>
    <property type="match status" value="1"/>
</dbReference>
<dbReference type="VEuPathDB" id="GiardiaDB:GL50803_86593"/>
<dbReference type="InterPro" id="IPR050865">
    <property type="entry name" value="BEACH_Domain"/>
</dbReference>
<dbReference type="InterPro" id="IPR036372">
    <property type="entry name" value="BEACH_dom_sf"/>
</dbReference>
<dbReference type="EMBL" id="AACB03000003">
    <property type="protein sequence ID" value="KAE8303295.1"/>
    <property type="molecule type" value="Genomic_DNA"/>
</dbReference>
<sequence>MDCLVAAVLRFHSELLKGLETEDIDKSSNSQQLKPLILTTILSSSQEVHKTLLKTSLLLDNAYVHDARQFLGQTPLRALLDCTLSESQVYPAKQNLSALRLPLVYMLTATLYNIYQCDEALQPESSSLFTAFLYQDAGPRHMLLTLLNRMIALLFFIRLNPNSHLATVCFGILRKSLRVAVSGQNVDVLLPSDGKLVMDTTDQIGLIDLALYSKEGLRFLFSLASLLEDVHHYALITQMREKTQISPKFLFSRRLRVISHICKTSASRPHVCTAYLQPVDLLTLQSTAIDAIFTMLNCVEEYETFIWALKSSLSCLREIVFSRVSPVHISRTSGSLRTMYRSTGFLYALEKLDVLLSKDGTGLHEISLALAFYVDCIQRLASLRCNLIAHQASSSKGGKLVVKSDLTSRLLSDKLENVLLSILTKYFSITVSLDTLDSDFLVCTLIKIFQLAPVRMDAVFNLFLGLIKTNIKRHMAANVDAAFLLHLMLILYRVCLAIGAPTGSTWLDQAEAHCITMITYVALPFIYKECVPFLQSLHTTLSPEDVPIFQEALLGLLEVSPTVYRSITRELIDPSTPGSSLHTTCKTIYNECFTAPNETASLTTAKFLDSFLSVSWVYKGYSSMLQQQMFKLLCDNLITFLEFAYVSTLCISEPPSGNVFLDVYSRVVREVIAYGGPCLEIVLLCMLFQHITLGHFNKKEHQLVTFWKASTSVELIHLFDYVLVEFEKLSISPQNVLILMFILIGEMLNLSALLEETIHEAQPEQYVRGYDFDLRTLLRKIMTLVLSDKSARLDLIHQCLIFLCASSMSCYIISGSLFQGIPSFLSVGGNKRSLRGRLQSIRDSSHSYQAGKWSKLVSRDFTVFQSALYDLVLHDPAAGHDDISIRLLFLSTPSLTLWKASSHRSLRCIAASLEYLHELTTGGKAYFSRLALNLFIRSCILSGEQHTLRIIADFTAKVNIFPAFFSAADEDSPLDVRLLSLLLKQSSSLILHNAVARYLLKQLGSELPCYYLLTERQEASADEDGMLRFLSYFNVLFQIQVHPLLEPSPDQVTQTLQAEAIVPGNFLILRSGSSPLKRARKTVSLSSINATIFTYCHVKNSYTMTLTLTIHKGAGDTTRPQPEAITLTIWIQDGSVFFSTSLSTSSSKYIVPLDERAEWIYIEATFSPENLVLLCYTILSKGDSFITSIPLDIDTSSSLLEARLDIDAAIRLLYLSDDAFCAVNSVAVSYPTRIYPVAIYTQQQNDRQHFQRFQAPTFTWAYAETIGYSFIMYDDTADGELVRAIMPQDVWNYDISGLFQILSLLFLGENGCSGKTPRYKQEFEPALLLKLLHMLQDAEVEEIFSRACGYKLLIAYFSILHWPLRMQALHVVVVFTRLLFEFIISSQRESHPHLLLLLTKLYHELIIVPVALYFPDASPSKEVTELQSWQWTVAEQSFYVKLCQLHHMVFSEGYYLLRGVGERTAPVCFIMYQLLLFCRVSDEIANCIGATSYGRPMEQFVALLRRYSQDNDTHTIMLVQLLKCMSLPFPVTTSFSNKDLIALIYDLYTNAVREEAYSIIKAVPVVADLYFYEKMLLLPVILSIDDVAVSSTLTRLIWKDWAPRKEAIPELLIGIEQLLESTDFSVSEEPILKTFTTLYGITDFFAFLLFNLLVKGQYDRFEKMLVTYAVLPLVADESVSCPSSLASLRHVLGLSDELLYTEYIHMTTGLVSLAALALFSQVGADVLSLLGLDEASRNYSALDGSVSLLRKILDMMAALLDHFTTTHSYIATTISILRSVCVFAKSDDDPAEFLQELATRLSSVNGLATVWQSAPLSLVCTCLNTYSKAAAEQLHKKLDVLRTSASIDVLPFSTDGNSARWTPYLPDELRFCPIGNPFINMPSMQNARADGDSAERYVCPGCLSSIALQGLSLEMIRAICGNVCIICSYTPKYRSPKTIVASVDSFGIFSTLAHLEMMNASADTAFSLDGQTKTEGRHKGGDLADSSTALHLFYQKYLYSRESIVAHFFLPHPIYKQMHHLSSQKLVLLSPSVFSYPSVRLSPTFIQSDVNGRLADSCLTDIGGALPPLSSTSLRQYSVTNTSTSRRLIEFGDVLVVSLVYTGYGVLSLRVSSDLIDKAEKQAPPMGEQLVITDKYQEKMCFSVMDTEPNFVAYTGHQSQTFLFNWARFDQRSESDADDSTGALQAADEPANSAIKEHQEAESFSILRRLLCTKDNPRSIHLENSFSRKQDSFGRRISYGLYDYCMSTQNRAYHKYKEVELSIEYSRILYMVPFFFIRMQPALQIIESNGAVHVLLFKTQEHAVKLIHNYGYYRRFGCGESGSGSAYGTCYYYSKSPYKKKGVLLDFETIVSTFQAELLGQLRLILGRRISLLMANNTISLTMIQFSVFTLLSAMNMIAARSPVVSYIYPIFPALSPRKSAKPRNLRYPLPAQSNTSLCKSIAKYAEMSLGELQSTSLQDKMAATAFLNDILKQSMQTLEKAATASSEDAISFFRKGLERANLSPSAMKLLSASPLFRTFISNNMTLPYYCFCVEPFTSLQRNLQGGCLDAFSRLFISLRSHWEKVELGSSFHEAIPELFYTPYIFTNTNGLQLSSDAETVTEALQSTPSQAIDTVHAQRTALESTIFSNQADQGGLRSWIELLFGSKQQSLDALNLFPSGTAEYSPGEASIATSLYFGTYPIRLHQDELSKLLALMDNVHKPTKMAEELVLTHSVDIRRYLHTVPFEQLTPGSVQSVTEKCDLIFRHFNQPALCVAGRHVTLANHINGLLWTTKDCIVIDTYMLYFDINRQEISVFELSKVFLDSFHVAPKGGSGGLSSVFTGGNLGREQESGSLNTPDQLLSGAQHPPPGQIVILGFSRASGSQPRLLTNIPVAQLAKQGKTIGMHITTFKLASTLGRRCSTSKNAIITKIDSAGYMPFYGYVLHLYTDQGIILANIRNLSTDAQPQLFIIQHCPLDVGYYSRLAMSSFLHVPELSLVCYYSPHVLHVLEYNSLHRTVSYGSRETDSPYLLAKFRISYEEKLAITYCAVHERQGLIAVGLSVLNDDTTVDSERTLQYYIYLYTLGNIHIKALSVPAPVQHIAFFGGYDDGFAGYMLVNKQLVYSLDSDVSEHIRKVCETEILADSLAVVDGAIVGYQRETFRWYS</sequence>
<comment type="caution">
    <text evidence="1">The sequence shown here is derived from an EMBL/GenBank/DDBJ whole genome shotgun (WGS) entry which is preliminary data.</text>
</comment>
<dbReference type="Gene3D" id="1.10.1540.10">
    <property type="entry name" value="BEACH domain"/>
    <property type="match status" value="1"/>
</dbReference>
<reference evidence="1 2" key="1">
    <citation type="journal article" date="2007" name="Science">
        <title>Genomic minimalism in the early diverging intestinal parasite Giardia lamblia.</title>
        <authorList>
            <person name="Morrison H.G."/>
            <person name="McArthur A.G."/>
            <person name="Gillin F.D."/>
            <person name="Aley S.B."/>
            <person name="Adam R.D."/>
            <person name="Olsen G.J."/>
            <person name="Best A.A."/>
            <person name="Cande W.Z."/>
            <person name="Chen F."/>
            <person name="Cipriano M.J."/>
            <person name="Davids B.J."/>
            <person name="Dawson S.C."/>
            <person name="Elmendorf H.G."/>
            <person name="Hehl A.B."/>
            <person name="Holder M.E."/>
            <person name="Huse S.M."/>
            <person name="Kim U.U."/>
            <person name="Lasek-Nesselquist E."/>
            <person name="Manning G."/>
            <person name="Nigam A."/>
            <person name="Nixon J.E."/>
            <person name="Palm D."/>
            <person name="Passamaneck N.E."/>
            <person name="Prabhu A."/>
            <person name="Reich C.I."/>
            <person name="Reiner D.S."/>
            <person name="Samuelson J."/>
            <person name="Svard S.G."/>
            <person name="Sogin M.L."/>
        </authorList>
    </citation>
    <scope>NUCLEOTIDE SEQUENCE [LARGE SCALE GENOMIC DNA]</scope>
    <source>
        <strain evidence="1 2">WB C6</strain>
    </source>
</reference>
<dbReference type="Pfam" id="PF02138">
    <property type="entry name" value="Beach"/>
    <property type="match status" value="1"/>
</dbReference>
<evidence type="ECO:0000313" key="1">
    <source>
        <dbReference type="EMBL" id="KAE8303295.1"/>
    </source>
</evidence>
<proteinExistence type="predicted"/>
<dbReference type="PANTHER" id="PTHR13743">
    <property type="entry name" value="BEIGE/BEACH-RELATED"/>
    <property type="match status" value="1"/>
</dbReference>
<dbReference type="PANTHER" id="PTHR13743:SF112">
    <property type="entry name" value="BEACH DOMAIN-CONTAINING PROTEIN"/>
    <property type="match status" value="1"/>
</dbReference>
<keyword evidence="2" id="KW-1185">Reference proteome</keyword>
<dbReference type="OMA" id="ETFRWYS"/>
<accession>D3KHQ2</accession>
<gene>
    <name evidence="1" type="ORF">GL50803_0086593</name>
</gene>
<dbReference type="SUPFAM" id="SSF81837">
    <property type="entry name" value="BEACH domain"/>
    <property type="match status" value="1"/>
</dbReference>
<dbReference type="Proteomes" id="UP000001548">
    <property type="component" value="Unassembled WGS sequence"/>
</dbReference>